<dbReference type="EMBL" id="UYJE01009053">
    <property type="protein sequence ID" value="VDI69573.1"/>
    <property type="molecule type" value="Genomic_DNA"/>
</dbReference>
<protein>
    <recommendedName>
        <fullName evidence="1">DUF6589 domain-containing protein</fullName>
    </recommendedName>
</protein>
<evidence type="ECO:0000313" key="2">
    <source>
        <dbReference type="EMBL" id="VDI69573.1"/>
    </source>
</evidence>
<sequence>MLFKGSSSGERGTLFQLKNMLDRRGVKSEVTKAVNDCREFMRLTTQGFILIAALQVLGVDNFIEFDNHVNNLATDEQKAELMEHIVQTIVDRFIKTERFTLDCDETTEDNNLTNRVPCGYPGCPKSYLLDGLCRRNHRQTCQYKDLDILQPHEPVANEPKTKTKKKSTDYKSDYKFNYTCCVLRDGLMDWCREDSAKENDGDRLFRMWKFDMLRFSNSNHTKYRLLAFKLQAQIMATLPPRLAFELKHNRSINIHGGKGGNVPGDLALEFFNMRAKDALHALHGNLTSTSIKRVGRSLQGCNDIMDAYVNGLGHYFGKPSNSKPSLKKDINMIVTQLQPEKLFNEIPGRYHKSFQCIPFDPLSDLKGKTFNKWLTEKKETYAKIQRRKSYYV</sequence>
<feature type="domain" description="DUF6589" evidence="1">
    <location>
        <begin position="5"/>
        <end position="309"/>
    </location>
</feature>
<name>A0A8B6GUB2_MYTGA</name>
<dbReference type="InterPro" id="IPR046496">
    <property type="entry name" value="DUF6589"/>
</dbReference>
<keyword evidence="3" id="KW-1185">Reference proteome</keyword>
<evidence type="ECO:0000259" key="1">
    <source>
        <dbReference type="Pfam" id="PF20231"/>
    </source>
</evidence>
<dbReference type="OrthoDB" id="6150904at2759"/>
<evidence type="ECO:0000313" key="3">
    <source>
        <dbReference type="Proteomes" id="UP000596742"/>
    </source>
</evidence>
<dbReference type="Pfam" id="PF20231">
    <property type="entry name" value="DUF6589"/>
    <property type="match status" value="1"/>
</dbReference>
<gene>
    <name evidence="2" type="ORF">MGAL_10B067401</name>
</gene>
<reference evidence="2" key="1">
    <citation type="submission" date="2018-11" db="EMBL/GenBank/DDBJ databases">
        <authorList>
            <person name="Alioto T."/>
            <person name="Alioto T."/>
        </authorList>
    </citation>
    <scope>NUCLEOTIDE SEQUENCE</scope>
</reference>
<organism evidence="2 3">
    <name type="scientific">Mytilus galloprovincialis</name>
    <name type="common">Mediterranean mussel</name>
    <dbReference type="NCBI Taxonomy" id="29158"/>
    <lineage>
        <taxon>Eukaryota</taxon>
        <taxon>Metazoa</taxon>
        <taxon>Spiralia</taxon>
        <taxon>Lophotrochozoa</taxon>
        <taxon>Mollusca</taxon>
        <taxon>Bivalvia</taxon>
        <taxon>Autobranchia</taxon>
        <taxon>Pteriomorphia</taxon>
        <taxon>Mytilida</taxon>
        <taxon>Mytiloidea</taxon>
        <taxon>Mytilidae</taxon>
        <taxon>Mytilinae</taxon>
        <taxon>Mytilus</taxon>
    </lineage>
</organism>
<comment type="caution">
    <text evidence="2">The sequence shown here is derived from an EMBL/GenBank/DDBJ whole genome shotgun (WGS) entry which is preliminary data.</text>
</comment>
<dbReference type="AlphaFoldDB" id="A0A8B6GUB2"/>
<accession>A0A8B6GUB2</accession>
<proteinExistence type="predicted"/>
<dbReference type="Proteomes" id="UP000596742">
    <property type="component" value="Unassembled WGS sequence"/>
</dbReference>